<gene>
    <name evidence="3" type="ORF">MFIFM68171_09860</name>
</gene>
<accession>A0ABQ0GPJ2</accession>
<dbReference type="Gene3D" id="3.90.1200.10">
    <property type="match status" value="1"/>
</dbReference>
<evidence type="ECO:0000256" key="1">
    <source>
        <dbReference type="SAM" id="MobiDB-lite"/>
    </source>
</evidence>
<sequence length="439" mass="50703">MHEQFRDGLVWNVSGLDLEPRWAREPQLDAVTRVCRTVLGLAPEDHLTVSFHAAGAFNKLYLVESPRGSPRSLMRVSLPVDPKSKTRGEVTTLRWIRRMTHVPVPKVIAFDDSQDNEIGFEWILMELMPGVSTYKRWRKLSMSEKTWLVEQVAQFQSQLFHASLKGSKFRSIGTLFPSDDSDPAKSSPKPGRLVSHIFFWGDHFHYDVPRGPYRSSYYWLSAYLGIIRQAQTETLEKEEDEDIREDAENCLRVATRLTNLLPKIFPPFQNPAEQTVLWHDDLSLQNILIDDDAKVTAVVDWECVSTKPLWVATEMPKFLDGETREEEPNRDAYGDASEGADQGPADEDELDDEGKTELYWIHLMEYEQTQLRKIYTAKMKELWPQWEREVEYASLKSDFLGAVDRCTTAWYLKRIGRWIDALEDGAFPRLMDILSPNIS</sequence>
<dbReference type="Pfam" id="PF01636">
    <property type="entry name" value="APH"/>
    <property type="match status" value="1"/>
</dbReference>
<dbReference type="SUPFAM" id="SSF56112">
    <property type="entry name" value="Protein kinase-like (PK-like)"/>
    <property type="match status" value="1"/>
</dbReference>
<feature type="region of interest" description="Disordered" evidence="1">
    <location>
        <begin position="320"/>
        <end position="352"/>
    </location>
</feature>
<dbReference type="EMBL" id="BAAFSV010000005">
    <property type="protein sequence ID" value="GAB1319650.1"/>
    <property type="molecule type" value="Genomic_DNA"/>
</dbReference>
<dbReference type="PANTHER" id="PTHR21310">
    <property type="entry name" value="AMINOGLYCOSIDE PHOSPHOTRANSFERASE-RELATED-RELATED"/>
    <property type="match status" value="1"/>
</dbReference>
<keyword evidence="4" id="KW-1185">Reference proteome</keyword>
<proteinExistence type="predicted"/>
<evidence type="ECO:0000259" key="2">
    <source>
        <dbReference type="Pfam" id="PF01636"/>
    </source>
</evidence>
<dbReference type="Proteomes" id="UP001628179">
    <property type="component" value="Unassembled WGS sequence"/>
</dbReference>
<protein>
    <recommendedName>
        <fullName evidence="2">Aminoglycoside phosphotransferase domain-containing protein</fullName>
    </recommendedName>
</protein>
<dbReference type="RefSeq" id="XP_070921380.1">
    <property type="nucleotide sequence ID" value="XM_071065279.1"/>
</dbReference>
<dbReference type="InterPro" id="IPR002575">
    <property type="entry name" value="Aminoglycoside_PTrfase"/>
</dbReference>
<feature type="domain" description="Aminoglycoside phosphotransferase" evidence="2">
    <location>
        <begin position="49"/>
        <end position="309"/>
    </location>
</feature>
<dbReference type="GeneID" id="98180602"/>
<name>A0ABQ0GPJ2_9PEZI</name>
<comment type="caution">
    <text evidence="3">The sequence shown here is derived from an EMBL/GenBank/DDBJ whole genome shotgun (WGS) entry which is preliminary data.</text>
</comment>
<dbReference type="PANTHER" id="PTHR21310:SF13">
    <property type="entry name" value="AMINOGLYCOSIDE PHOSPHOTRANSFERASE DOMAIN-CONTAINING PROTEIN"/>
    <property type="match status" value="1"/>
</dbReference>
<feature type="compositionally biased region" description="Basic and acidic residues" evidence="1">
    <location>
        <begin position="320"/>
        <end position="333"/>
    </location>
</feature>
<dbReference type="InterPro" id="IPR011009">
    <property type="entry name" value="Kinase-like_dom_sf"/>
</dbReference>
<evidence type="ECO:0000313" key="3">
    <source>
        <dbReference type="EMBL" id="GAB1319650.1"/>
    </source>
</evidence>
<evidence type="ECO:0000313" key="4">
    <source>
        <dbReference type="Proteomes" id="UP001628179"/>
    </source>
</evidence>
<reference evidence="3 4" key="1">
    <citation type="submission" date="2024-09" db="EMBL/GenBank/DDBJ databases">
        <title>Itraconazole resistance in Madurella fahalii resulting from another homologue of gene encoding cytochrome P450 14-alpha sterol demethylase (CYP51).</title>
        <authorList>
            <person name="Yoshioka I."/>
            <person name="Fahal A.H."/>
            <person name="Kaneko S."/>
            <person name="Yaguchi T."/>
        </authorList>
    </citation>
    <scope>NUCLEOTIDE SEQUENCE [LARGE SCALE GENOMIC DNA]</scope>
    <source>
        <strain evidence="3 4">IFM 68171</strain>
    </source>
</reference>
<dbReference type="InterPro" id="IPR051678">
    <property type="entry name" value="AGP_Transferase"/>
</dbReference>
<organism evidence="3 4">
    <name type="scientific">Madurella fahalii</name>
    <dbReference type="NCBI Taxonomy" id="1157608"/>
    <lineage>
        <taxon>Eukaryota</taxon>
        <taxon>Fungi</taxon>
        <taxon>Dikarya</taxon>
        <taxon>Ascomycota</taxon>
        <taxon>Pezizomycotina</taxon>
        <taxon>Sordariomycetes</taxon>
        <taxon>Sordariomycetidae</taxon>
        <taxon>Sordariales</taxon>
        <taxon>Sordariales incertae sedis</taxon>
        <taxon>Madurella</taxon>
    </lineage>
</organism>